<dbReference type="PANTHER" id="PTHR37042:SF4">
    <property type="entry name" value="OUTER MEMBRANE PROTEIN RV1973"/>
    <property type="match status" value="1"/>
</dbReference>
<comment type="caution">
    <text evidence="4">The sequence shown here is derived from an EMBL/GenBank/DDBJ whole genome shotgun (WGS) entry which is preliminary data.</text>
</comment>
<evidence type="ECO:0000313" key="4">
    <source>
        <dbReference type="EMBL" id="PUA80058.1"/>
    </source>
</evidence>
<evidence type="ECO:0000313" key="5">
    <source>
        <dbReference type="Proteomes" id="UP000244867"/>
    </source>
</evidence>
<reference evidence="4 5" key="1">
    <citation type="submission" date="2018-03" db="EMBL/GenBank/DDBJ databases">
        <authorList>
            <person name="Keele B.F."/>
        </authorList>
    </citation>
    <scope>NUCLEOTIDE SEQUENCE [LARGE SCALE GENOMIC DNA]</scope>
    <source>
        <strain evidence="4 5">IB-3</strain>
    </source>
</reference>
<dbReference type="AlphaFoldDB" id="A0A2R7YUL8"/>
<organism evidence="4 5">
    <name type="scientific">Nocardioides currus</name>
    <dbReference type="NCBI Taxonomy" id="2133958"/>
    <lineage>
        <taxon>Bacteria</taxon>
        <taxon>Bacillati</taxon>
        <taxon>Actinomycetota</taxon>
        <taxon>Actinomycetes</taxon>
        <taxon>Propionibacteriales</taxon>
        <taxon>Nocardioidaceae</taxon>
        <taxon>Nocardioides</taxon>
    </lineage>
</organism>
<sequence length="188" mass="20020">MTTMTTPTPDVRQQTRPGVLGSAWLAVLLTAVVAGLAVLTGVTAYDALDTPPAAAPVSEELADPDARAAVLTAATEASQRVLTYHHDSFEQDLDAARGRLTPDFRTEYDSAMEQVRANTAKNRISQEATAVASSIISATDEQAQVLVFVNQRTASARTKGDQLVRSRLVVDLARDDGEWLVAGVNALD</sequence>
<dbReference type="EMBL" id="PYXZ01000007">
    <property type="protein sequence ID" value="PUA80058.1"/>
    <property type="molecule type" value="Genomic_DNA"/>
</dbReference>
<proteinExistence type="predicted"/>
<keyword evidence="5" id="KW-1185">Reference proteome</keyword>
<comment type="subcellular location">
    <subcellularLocation>
        <location evidence="1">Membrane</location>
    </subcellularLocation>
</comment>
<dbReference type="PANTHER" id="PTHR37042">
    <property type="entry name" value="OUTER MEMBRANE PROTEIN RV1973"/>
    <property type="match status" value="1"/>
</dbReference>
<name>A0A2R7YUL8_9ACTN</name>
<feature type="transmembrane region" description="Helical" evidence="3">
    <location>
        <begin position="20"/>
        <end position="42"/>
    </location>
</feature>
<evidence type="ECO:0000256" key="2">
    <source>
        <dbReference type="ARBA" id="ARBA00023136"/>
    </source>
</evidence>
<keyword evidence="3" id="KW-0812">Transmembrane</keyword>
<evidence type="ECO:0000256" key="1">
    <source>
        <dbReference type="ARBA" id="ARBA00004370"/>
    </source>
</evidence>
<protein>
    <recommendedName>
        <fullName evidence="6">Mce-associated membrane protein</fullName>
    </recommendedName>
</protein>
<keyword evidence="2 3" id="KW-0472">Membrane</keyword>
<dbReference type="GO" id="GO:0016020">
    <property type="term" value="C:membrane"/>
    <property type="evidence" value="ECO:0007669"/>
    <property type="project" value="UniProtKB-SubCell"/>
</dbReference>
<dbReference type="Proteomes" id="UP000244867">
    <property type="component" value="Unassembled WGS sequence"/>
</dbReference>
<gene>
    <name evidence="4" type="ORF">C7S10_16025</name>
</gene>
<accession>A0A2R7YUL8</accession>
<evidence type="ECO:0008006" key="6">
    <source>
        <dbReference type="Google" id="ProtNLM"/>
    </source>
</evidence>
<keyword evidence="3" id="KW-1133">Transmembrane helix</keyword>
<evidence type="ECO:0000256" key="3">
    <source>
        <dbReference type="SAM" id="Phobius"/>
    </source>
</evidence>